<feature type="domain" description="Protein kinase" evidence="8">
    <location>
        <begin position="6"/>
        <end position="240"/>
    </location>
</feature>
<dbReference type="STRING" id="145388.A0A0D2M7K8"/>
<dbReference type="Proteomes" id="UP000054498">
    <property type="component" value="Unassembled WGS sequence"/>
</dbReference>
<evidence type="ECO:0000313" key="10">
    <source>
        <dbReference type="Proteomes" id="UP000054498"/>
    </source>
</evidence>
<dbReference type="GO" id="GO:0005524">
    <property type="term" value="F:ATP binding"/>
    <property type="evidence" value="ECO:0007669"/>
    <property type="project" value="UniProtKB-UniRule"/>
</dbReference>
<evidence type="ECO:0000256" key="4">
    <source>
        <dbReference type="ARBA" id="ARBA00022777"/>
    </source>
</evidence>
<reference evidence="9 10" key="1">
    <citation type="journal article" date="2013" name="BMC Genomics">
        <title>Reconstruction of the lipid metabolism for the microalga Monoraphidium neglectum from its genome sequence reveals characteristics suitable for biofuel production.</title>
        <authorList>
            <person name="Bogen C."/>
            <person name="Al-Dilaimi A."/>
            <person name="Albersmeier A."/>
            <person name="Wichmann J."/>
            <person name="Grundmann M."/>
            <person name="Rupp O."/>
            <person name="Lauersen K.J."/>
            <person name="Blifernez-Klassen O."/>
            <person name="Kalinowski J."/>
            <person name="Goesmann A."/>
            <person name="Mussgnug J.H."/>
            <person name="Kruse O."/>
        </authorList>
    </citation>
    <scope>NUCLEOTIDE SEQUENCE [LARGE SCALE GENOMIC DNA]</scope>
    <source>
        <strain evidence="9 10">SAG 48.87</strain>
    </source>
</reference>
<evidence type="ECO:0000256" key="2">
    <source>
        <dbReference type="ARBA" id="ARBA00022679"/>
    </source>
</evidence>
<dbReference type="PANTHER" id="PTHR24349">
    <property type="entry name" value="SERINE/THREONINE-PROTEIN KINASE"/>
    <property type="match status" value="1"/>
</dbReference>
<dbReference type="InterPro" id="IPR050205">
    <property type="entry name" value="CDPK_Ser/Thr_kinases"/>
</dbReference>
<dbReference type="OrthoDB" id="40902at2759"/>
<dbReference type="Pfam" id="PF00069">
    <property type="entry name" value="Pkinase"/>
    <property type="match status" value="1"/>
</dbReference>
<evidence type="ECO:0000256" key="7">
    <source>
        <dbReference type="RuleBase" id="RU000304"/>
    </source>
</evidence>
<dbReference type="RefSeq" id="XP_013890500.1">
    <property type="nucleotide sequence ID" value="XM_014035046.1"/>
</dbReference>
<dbReference type="SUPFAM" id="SSF56112">
    <property type="entry name" value="Protein kinase-like (PK-like)"/>
    <property type="match status" value="1"/>
</dbReference>
<protein>
    <recommendedName>
        <fullName evidence="8">Protein kinase domain-containing protein</fullName>
    </recommendedName>
</protein>
<dbReference type="GeneID" id="25734248"/>
<dbReference type="InterPro" id="IPR008271">
    <property type="entry name" value="Ser/Thr_kinase_AS"/>
</dbReference>
<dbReference type="PROSITE" id="PS00108">
    <property type="entry name" value="PROTEIN_KINASE_ST"/>
    <property type="match status" value="1"/>
</dbReference>
<keyword evidence="2" id="KW-0808">Transferase</keyword>
<evidence type="ECO:0000313" key="9">
    <source>
        <dbReference type="EMBL" id="KIY91480.1"/>
    </source>
</evidence>
<gene>
    <name evidence="9" type="ORF">MNEG_16484</name>
</gene>
<feature type="binding site" evidence="6">
    <location>
        <position position="35"/>
    </location>
    <ligand>
        <name>ATP</name>
        <dbReference type="ChEBI" id="CHEBI:30616"/>
    </ligand>
</feature>
<evidence type="ECO:0000256" key="3">
    <source>
        <dbReference type="ARBA" id="ARBA00022741"/>
    </source>
</evidence>
<accession>A0A0D2M7K8</accession>
<keyword evidence="10" id="KW-1185">Reference proteome</keyword>
<evidence type="ECO:0000259" key="8">
    <source>
        <dbReference type="PROSITE" id="PS50011"/>
    </source>
</evidence>
<keyword evidence="4" id="KW-0418">Kinase</keyword>
<dbReference type="Gene3D" id="1.10.510.10">
    <property type="entry name" value="Transferase(Phosphotransferase) domain 1"/>
    <property type="match status" value="1"/>
</dbReference>
<dbReference type="PROSITE" id="PS00107">
    <property type="entry name" value="PROTEIN_KINASE_ATP"/>
    <property type="match status" value="1"/>
</dbReference>
<sequence length="240" mass="25919">MYRNRYTRGRIIGHGAYSVVYEGTQITTGRLVAIKSIPKAEGWLEAAAQRDGVVREIAVLRRLTGHPGALSLIDLSEGPGHYHLVTELCTGGELFDQIIGRGHFDERAAADLARALLSFIAFCHARGVVHRDLKPENIMLAHGGEGAAVKIVDYGTSAFCLPNERLHEKLGTPYYVAPEVLLKDYGCAADVWSAGVITYILLCGCPPFGGRSDERILSKVARGSYSFAGRAAGLSPARPL</sequence>
<evidence type="ECO:0000256" key="5">
    <source>
        <dbReference type="ARBA" id="ARBA00022840"/>
    </source>
</evidence>
<dbReference type="InterPro" id="IPR011009">
    <property type="entry name" value="Kinase-like_dom_sf"/>
</dbReference>
<dbReference type="InterPro" id="IPR000719">
    <property type="entry name" value="Prot_kinase_dom"/>
</dbReference>
<keyword evidence="5 6" id="KW-0067">ATP-binding</keyword>
<organism evidence="9 10">
    <name type="scientific">Monoraphidium neglectum</name>
    <dbReference type="NCBI Taxonomy" id="145388"/>
    <lineage>
        <taxon>Eukaryota</taxon>
        <taxon>Viridiplantae</taxon>
        <taxon>Chlorophyta</taxon>
        <taxon>core chlorophytes</taxon>
        <taxon>Chlorophyceae</taxon>
        <taxon>CS clade</taxon>
        <taxon>Sphaeropleales</taxon>
        <taxon>Selenastraceae</taxon>
        <taxon>Monoraphidium</taxon>
    </lineage>
</organism>
<comment type="similarity">
    <text evidence="7">Belongs to the protein kinase superfamily.</text>
</comment>
<name>A0A0D2M7K8_9CHLO</name>
<dbReference type="AlphaFoldDB" id="A0A0D2M7K8"/>
<dbReference type="KEGG" id="mng:MNEG_16484"/>
<dbReference type="SMART" id="SM00220">
    <property type="entry name" value="S_TKc"/>
    <property type="match status" value="1"/>
</dbReference>
<dbReference type="GO" id="GO:0004674">
    <property type="term" value="F:protein serine/threonine kinase activity"/>
    <property type="evidence" value="ECO:0007669"/>
    <property type="project" value="UniProtKB-KW"/>
</dbReference>
<evidence type="ECO:0000256" key="6">
    <source>
        <dbReference type="PROSITE-ProRule" id="PRU10141"/>
    </source>
</evidence>
<proteinExistence type="inferred from homology"/>
<dbReference type="PROSITE" id="PS50011">
    <property type="entry name" value="PROTEIN_KINASE_DOM"/>
    <property type="match status" value="1"/>
</dbReference>
<evidence type="ECO:0000256" key="1">
    <source>
        <dbReference type="ARBA" id="ARBA00022527"/>
    </source>
</evidence>
<keyword evidence="1 7" id="KW-0723">Serine/threonine-protein kinase</keyword>
<keyword evidence="3 6" id="KW-0547">Nucleotide-binding</keyword>
<dbReference type="EMBL" id="KK106623">
    <property type="protein sequence ID" value="KIY91480.1"/>
    <property type="molecule type" value="Genomic_DNA"/>
</dbReference>
<dbReference type="InterPro" id="IPR017441">
    <property type="entry name" value="Protein_kinase_ATP_BS"/>
</dbReference>